<name>A0A2H6K8C1_9APIC</name>
<evidence type="ECO:0000313" key="2">
    <source>
        <dbReference type="Proteomes" id="UP000236319"/>
    </source>
</evidence>
<dbReference type="VEuPathDB" id="PiroplasmaDB:BOVATA_006920"/>
<dbReference type="EMBL" id="BDSA01000001">
    <property type="protein sequence ID" value="GBE59199.1"/>
    <property type="molecule type" value="Genomic_DNA"/>
</dbReference>
<comment type="caution">
    <text evidence="1">The sequence shown here is derived from an EMBL/GenBank/DDBJ whole genome shotgun (WGS) entry which is preliminary data.</text>
</comment>
<sequence length="158" mass="17744">MICIKFNSWFTLTTCWIILPNVVINCLFEVTVKPCSYVTVSFLKRLHDTVFTNLYTSIIHREFLNSCANRRLGRIPDLRFGGGVEGANGGGKLFDCIGKFSYYFTFKVTLNCVVNHSPHRLQLTVHGLGGAYIWVGAGFGSRRGKLFVECVGYFEGVI</sequence>
<dbReference type="RefSeq" id="XP_028865442.1">
    <property type="nucleotide sequence ID" value="XM_029009609.1"/>
</dbReference>
<evidence type="ECO:0000313" key="1">
    <source>
        <dbReference type="EMBL" id="GBE59199.1"/>
    </source>
</evidence>
<accession>A0A2H6K8C1</accession>
<keyword evidence="2" id="KW-1185">Reference proteome</keyword>
<dbReference type="AlphaFoldDB" id="A0A2H6K8C1"/>
<organism evidence="1 2">
    <name type="scientific">Babesia ovata</name>
    <dbReference type="NCBI Taxonomy" id="189622"/>
    <lineage>
        <taxon>Eukaryota</taxon>
        <taxon>Sar</taxon>
        <taxon>Alveolata</taxon>
        <taxon>Apicomplexa</taxon>
        <taxon>Aconoidasida</taxon>
        <taxon>Piroplasmida</taxon>
        <taxon>Babesiidae</taxon>
        <taxon>Babesia</taxon>
    </lineage>
</organism>
<gene>
    <name evidence="1" type="ORF">BOVATA_006920</name>
</gene>
<proteinExistence type="predicted"/>
<dbReference type="GeneID" id="39872969"/>
<reference evidence="1 2" key="1">
    <citation type="journal article" date="2017" name="BMC Genomics">
        <title>Whole-genome assembly of Babesia ovata and comparative genomics between closely related pathogens.</title>
        <authorList>
            <person name="Yamagishi J."/>
            <person name="Asada M."/>
            <person name="Hakimi H."/>
            <person name="Tanaka T.Q."/>
            <person name="Sugimoto C."/>
            <person name="Kawazu S."/>
        </authorList>
    </citation>
    <scope>NUCLEOTIDE SEQUENCE [LARGE SCALE GENOMIC DNA]</scope>
    <source>
        <strain evidence="1 2">Miyake</strain>
    </source>
</reference>
<dbReference type="Proteomes" id="UP000236319">
    <property type="component" value="Unassembled WGS sequence"/>
</dbReference>
<protein>
    <submittedName>
        <fullName evidence="1">Uncharacterized protein</fullName>
    </submittedName>
</protein>